<dbReference type="PANTHER" id="PTHR47403:SF2">
    <property type="entry name" value="N-ACETYLTRANSFERASE 16,-LIKE"/>
    <property type="match status" value="1"/>
</dbReference>
<gene>
    <name evidence="2" type="primary">LOC115396187</name>
</gene>
<dbReference type="AlphaFoldDB" id="A0A672FY57"/>
<reference evidence="2" key="1">
    <citation type="submission" date="2019-06" db="EMBL/GenBank/DDBJ databases">
        <authorList>
            <consortium name="Wellcome Sanger Institute Data Sharing"/>
        </authorList>
    </citation>
    <scope>NUCLEOTIDE SEQUENCE [LARGE SCALE GENOMIC DNA]</scope>
</reference>
<dbReference type="Pfam" id="PF00583">
    <property type="entry name" value="Acetyltransf_1"/>
    <property type="match status" value="1"/>
</dbReference>
<sequence length="282" mass="31375">MCAASEPCGVAFGLAGEGDFQQVLDICSGGRLRRLDYMGAVFHRWLQEPGRLVFIGRIQQRVVALESALLVDGGQTVVVQGLRVVPDLRGRGIAGALRKHVIAQVRQHYPEVCAIRLTRGQAPTPETLTKYRLIAKEVRETGALTDGLRLRLLALALSFPSVCGLNSHAQAETLILTRHVVSNLLPGKTIISDWEPLKPLEANLEVLRRARSLYRTVRRPVRRDALHFNINIFGRSPGLGVTWSSHLRGPGGLVRVRQFCQNDANVSLFKDYWEDYVLETDI</sequence>
<evidence type="ECO:0000313" key="3">
    <source>
        <dbReference type="Proteomes" id="UP000472267"/>
    </source>
</evidence>
<dbReference type="InterPro" id="IPR000182">
    <property type="entry name" value="GNAT_dom"/>
</dbReference>
<evidence type="ECO:0000259" key="1">
    <source>
        <dbReference type="PROSITE" id="PS51186"/>
    </source>
</evidence>
<dbReference type="InterPro" id="IPR056483">
    <property type="entry name" value="Hisat_C"/>
</dbReference>
<dbReference type="PROSITE" id="PS51186">
    <property type="entry name" value="GNAT"/>
    <property type="match status" value="1"/>
</dbReference>
<keyword evidence="3" id="KW-1185">Reference proteome</keyword>
<dbReference type="InterPro" id="IPR016181">
    <property type="entry name" value="Acyl_CoA_acyltransferase"/>
</dbReference>
<dbReference type="Proteomes" id="UP000472267">
    <property type="component" value="Chromosome 11"/>
</dbReference>
<proteinExistence type="predicted"/>
<dbReference type="Gene3D" id="3.40.630.30">
    <property type="match status" value="1"/>
</dbReference>
<dbReference type="Pfam" id="PF24066">
    <property type="entry name" value="Hisat_C"/>
    <property type="match status" value="1"/>
</dbReference>
<dbReference type="GO" id="GO:0016747">
    <property type="term" value="F:acyltransferase activity, transferring groups other than amino-acyl groups"/>
    <property type="evidence" value="ECO:0007669"/>
    <property type="project" value="InterPro"/>
</dbReference>
<dbReference type="SUPFAM" id="SSF55729">
    <property type="entry name" value="Acyl-CoA N-acyltransferases (Nat)"/>
    <property type="match status" value="1"/>
</dbReference>
<evidence type="ECO:0000313" key="2">
    <source>
        <dbReference type="Ensembl" id="ENSSFAP00005011533.1"/>
    </source>
</evidence>
<feature type="domain" description="N-acetyltransferase" evidence="1">
    <location>
        <begin position="10"/>
        <end position="151"/>
    </location>
</feature>
<dbReference type="PANTHER" id="PTHR47403">
    <property type="entry name" value="LOC100145250 PROTEIN"/>
    <property type="match status" value="1"/>
</dbReference>
<dbReference type="InParanoid" id="A0A672FY57"/>
<reference evidence="2" key="2">
    <citation type="submission" date="2025-08" db="UniProtKB">
        <authorList>
            <consortium name="Ensembl"/>
        </authorList>
    </citation>
    <scope>IDENTIFICATION</scope>
</reference>
<dbReference type="Ensembl" id="ENSSFAT00005012018.1">
    <property type="protein sequence ID" value="ENSSFAP00005011533.1"/>
    <property type="gene ID" value="ENSSFAG00005006431.1"/>
</dbReference>
<name>A0A672FY57_SALFA</name>
<protein>
    <recommendedName>
        <fullName evidence="1">N-acetyltransferase domain-containing protein</fullName>
    </recommendedName>
</protein>
<accession>A0A672FY57</accession>
<dbReference type="OMA" id="HYPEVCA"/>
<organism evidence="2 3">
    <name type="scientific">Salarias fasciatus</name>
    <name type="common">Jewelled blenny</name>
    <name type="synonym">Blennius fasciatus</name>
    <dbReference type="NCBI Taxonomy" id="181472"/>
    <lineage>
        <taxon>Eukaryota</taxon>
        <taxon>Metazoa</taxon>
        <taxon>Chordata</taxon>
        <taxon>Craniata</taxon>
        <taxon>Vertebrata</taxon>
        <taxon>Euteleostomi</taxon>
        <taxon>Actinopterygii</taxon>
        <taxon>Neopterygii</taxon>
        <taxon>Teleostei</taxon>
        <taxon>Neoteleostei</taxon>
        <taxon>Acanthomorphata</taxon>
        <taxon>Ovalentaria</taxon>
        <taxon>Blenniimorphae</taxon>
        <taxon>Blenniiformes</taxon>
        <taxon>Blennioidei</taxon>
        <taxon>Blenniidae</taxon>
        <taxon>Salariinae</taxon>
        <taxon>Salarias</taxon>
    </lineage>
</organism>
<reference evidence="2" key="3">
    <citation type="submission" date="2025-09" db="UniProtKB">
        <authorList>
            <consortium name="Ensembl"/>
        </authorList>
    </citation>
    <scope>IDENTIFICATION</scope>
</reference>